<dbReference type="Gene3D" id="3.20.20.370">
    <property type="entry name" value="Glycoside hydrolase/deacetylase"/>
    <property type="match status" value="1"/>
</dbReference>
<dbReference type="InterPro" id="IPR052740">
    <property type="entry name" value="CE4"/>
</dbReference>
<evidence type="ECO:0000256" key="1">
    <source>
        <dbReference type="SAM" id="SignalP"/>
    </source>
</evidence>
<reference evidence="3" key="1">
    <citation type="submission" date="2025-08" db="UniProtKB">
        <authorList>
            <consortium name="RefSeq"/>
        </authorList>
    </citation>
    <scope>IDENTIFICATION</scope>
</reference>
<dbReference type="RefSeq" id="XP_035828796.1">
    <property type="nucleotide sequence ID" value="XM_035972903.1"/>
</dbReference>
<organism evidence="2 3">
    <name type="scientific">Aplysia californica</name>
    <name type="common">California sea hare</name>
    <dbReference type="NCBI Taxonomy" id="6500"/>
    <lineage>
        <taxon>Eukaryota</taxon>
        <taxon>Metazoa</taxon>
        <taxon>Spiralia</taxon>
        <taxon>Lophotrochozoa</taxon>
        <taxon>Mollusca</taxon>
        <taxon>Gastropoda</taxon>
        <taxon>Heterobranchia</taxon>
        <taxon>Euthyneura</taxon>
        <taxon>Tectipleura</taxon>
        <taxon>Aplysiida</taxon>
        <taxon>Aplysioidea</taxon>
        <taxon>Aplysiidae</taxon>
        <taxon>Aplysia</taxon>
    </lineage>
</organism>
<dbReference type="PANTHER" id="PTHR45985:SF3">
    <property type="entry name" value="CHITIN DEACETYLASE-LIKE 4"/>
    <property type="match status" value="1"/>
</dbReference>
<feature type="chain" id="PRO_5046293919" evidence="1">
    <location>
        <begin position="31"/>
        <end position="280"/>
    </location>
</feature>
<accession>A0ABM1W2A3</accession>
<dbReference type="Proteomes" id="UP000694888">
    <property type="component" value="Unplaced"/>
</dbReference>
<evidence type="ECO:0000313" key="3">
    <source>
        <dbReference type="RefSeq" id="XP_035828796.1"/>
    </source>
</evidence>
<dbReference type="GeneID" id="118477200"/>
<keyword evidence="2" id="KW-1185">Reference proteome</keyword>
<dbReference type="SUPFAM" id="SSF88713">
    <property type="entry name" value="Glycoside hydrolase/deacetylase"/>
    <property type="match status" value="1"/>
</dbReference>
<proteinExistence type="predicted"/>
<protein>
    <submittedName>
        <fullName evidence="3">Chitin deacetylase 7-like</fullName>
    </submittedName>
</protein>
<evidence type="ECO:0000313" key="2">
    <source>
        <dbReference type="Proteomes" id="UP000694888"/>
    </source>
</evidence>
<dbReference type="PANTHER" id="PTHR45985">
    <property type="match status" value="1"/>
</dbReference>
<name>A0ABM1W2A3_APLCA</name>
<feature type="signal peptide" evidence="1">
    <location>
        <begin position="1"/>
        <end position="30"/>
    </location>
</feature>
<keyword evidence="1" id="KW-0732">Signal</keyword>
<gene>
    <name evidence="3" type="primary">LOC118477200</name>
</gene>
<dbReference type="InterPro" id="IPR011330">
    <property type="entry name" value="Glyco_hydro/deAcase_b/a-brl"/>
</dbReference>
<sequence length="280" mass="31527">MLSPKRTFSLQRVCKHFIAVSAAFLSLTSGQNLASDFNKECVQDVNCHLPDCFCANNTQGPLTVAAQNRPQIVALSFSDAVNERNFGYYIEMLRSGWKNSNGCPVSLTLFVPDPWTNYTMVQKLWLEGAEIASFGKSGYSQSSYHYKTLSRELLEEEIGGQKDNFVIKAKIPPDAIKGFRMPYFESGSDEMLDVLKEEGYTYDSTLLVNRQTLQEAPSWPATFTYEWPFACKHGRCPTSNHSSLWEVCVCLNVGCLNGFHGFLLRPDGEGRTTSEIRHLR</sequence>